<dbReference type="Proteomes" id="UP000187203">
    <property type="component" value="Unassembled WGS sequence"/>
</dbReference>
<keyword evidence="2" id="KW-1185">Reference proteome</keyword>
<dbReference type="AlphaFoldDB" id="A0A1R3JNJ6"/>
<accession>A0A1R3JNJ6</accession>
<name>A0A1R3JNJ6_9ROSI</name>
<dbReference type="EMBL" id="AWUE01015655">
    <property type="protein sequence ID" value="OMO96371.1"/>
    <property type="molecule type" value="Genomic_DNA"/>
</dbReference>
<proteinExistence type="predicted"/>
<evidence type="ECO:0000313" key="2">
    <source>
        <dbReference type="Proteomes" id="UP000187203"/>
    </source>
</evidence>
<sequence length="38" mass="4347">MAASTFDEIYERIFTSNVMMNVLLEWTDSAICRVTSSN</sequence>
<organism evidence="1 2">
    <name type="scientific">Corchorus olitorius</name>
    <dbReference type="NCBI Taxonomy" id="93759"/>
    <lineage>
        <taxon>Eukaryota</taxon>
        <taxon>Viridiplantae</taxon>
        <taxon>Streptophyta</taxon>
        <taxon>Embryophyta</taxon>
        <taxon>Tracheophyta</taxon>
        <taxon>Spermatophyta</taxon>
        <taxon>Magnoliopsida</taxon>
        <taxon>eudicotyledons</taxon>
        <taxon>Gunneridae</taxon>
        <taxon>Pentapetalae</taxon>
        <taxon>rosids</taxon>
        <taxon>malvids</taxon>
        <taxon>Malvales</taxon>
        <taxon>Malvaceae</taxon>
        <taxon>Grewioideae</taxon>
        <taxon>Apeibeae</taxon>
        <taxon>Corchorus</taxon>
    </lineage>
</organism>
<comment type="caution">
    <text evidence="1">The sequence shown here is derived from an EMBL/GenBank/DDBJ whole genome shotgun (WGS) entry which is preliminary data.</text>
</comment>
<evidence type="ECO:0000313" key="1">
    <source>
        <dbReference type="EMBL" id="OMO96371.1"/>
    </source>
</evidence>
<reference evidence="2" key="1">
    <citation type="submission" date="2013-09" db="EMBL/GenBank/DDBJ databases">
        <title>Corchorus olitorius genome sequencing.</title>
        <authorList>
            <person name="Alam M."/>
            <person name="Haque M.S."/>
            <person name="Islam M.S."/>
            <person name="Emdad E.M."/>
            <person name="Islam M.M."/>
            <person name="Ahmed B."/>
            <person name="Halim A."/>
            <person name="Hossen Q.M.M."/>
            <person name="Hossain M.Z."/>
            <person name="Ahmed R."/>
            <person name="Khan M.M."/>
            <person name="Islam R."/>
            <person name="Rashid M.M."/>
            <person name="Khan S.A."/>
            <person name="Rahman M.S."/>
            <person name="Alam M."/>
            <person name="Yahiya A.S."/>
            <person name="Khan M.S."/>
            <person name="Azam M.S."/>
            <person name="Haque T."/>
            <person name="Lashkar M.Z.H."/>
            <person name="Akhand A.I."/>
            <person name="Morshed G."/>
            <person name="Roy S."/>
            <person name="Uddin K.S."/>
            <person name="Rabeya T."/>
            <person name="Hossain A.S."/>
            <person name="Chowdhury A."/>
            <person name="Snigdha A.R."/>
            <person name="Mortoza M.S."/>
            <person name="Matin S.A."/>
            <person name="Hoque S.M.E."/>
            <person name="Islam M.K."/>
            <person name="Roy D.K."/>
            <person name="Haider R."/>
            <person name="Moosa M.M."/>
            <person name="Elias S.M."/>
            <person name="Hasan A.M."/>
            <person name="Jahan S."/>
            <person name="Shafiuddin M."/>
            <person name="Mahmood N."/>
            <person name="Shommy N.S."/>
        </authorList>
    </citation>
    <scope>NUCLEOTIDE SEQUENCE [LARGE SCALE GENOMIC DNA]</scope>
    <source>
        <strain evidence="2">cv. O-4</strain>
    </source>
</reference>
<protein>
    <submittedName>
        <fullName evidence="1">Uncharacterized protein</fullName>
    </submittedName>
</protein>
<gene>
    <name evidence="1" type="ORF">COLO4_15305</name>
</gene>